<feature type="domain" description="Fe2OG dioxygenase" evidence="1">
    <location>
        <begin position="96"/>
        <end position="193"/>
    </location>
</feature>
<dbReference type="PANTHER" id="PTHR31212">
    <property type="entry name" value="ALPHA-KETOGLUTARATE-DEPENDENT DIOXYGENASE ALKB HOMOLOG 3"/>
    <property type="match status" value="1"/>
</dbReference>
<dbReference type="InterPro" id="IPR005123">
    <property type="entry name" value="Oxoglu/Fe-dep_dioxygenase_dom"/>
</dbReference>
<proteinExistence type="predicted"/>
<comment type="caution">
    <text evidence="2">The sequence shown here is derived from an EMBL/GenBank/DDBJ whole genome shotgun (WGS) entry which is preliminary data.</text>
</comment>
<dbReference type="PROSITE" id="PS51471">
    <property type="entry name" value="FE2OG_OXY"/>
    <property type="match status" value="1"/>
</dbReference>
<dbReference type="InterPro" id="IPR037151">
    <property type="entry name" value="AlkB-like_sf"/>
</dbReference>
<dbReference type="GO" id="GO:0008168">
    <property type="term" value="F:methyltransferase activity"/>
    <property type="evidence" value="ECO:0007669"/>
    <property type="project" value="UniProtKB-KW"/>
</dbReference>
<dbReference type="InterPro" id="IPR032854">
    <property type="entry name" value="ALKBH3"/>
</dbReference>
<dbReference type="InterPro" id="IPR027450">
    <property type="entry name" value="AlkB-like"/>
</dbReference>
<sequence>MEPATHSDINQQLLVYRAWLNAGEATRLFQRLQNELPWQQHHIQVFGKRCLEPRLSLWVGDEDCAYRYSGRWREPSPWPDYLLALKQALEQRVQQPFNSVLLNYYRDGADYMGWHSDNEKQLGSAPVIASLSLGEARRFLFRHKLNNERREYLLEHGDMLLMNQLSQQQWQHSLPKMLKVKRPRINLTFRYTMSLS</sequence>
<dbReference type="EMBL" id="BMDY01000010">
    <property type="protein sequence ID" value="GGB06656.1"/>
    <property type="molecule type" value="Genomic_DNA"/>
</dbReference>
<evidence type="ECO:0000313" key="3">
    <source>
        <dbReference type="Proteomes" id="UP000651977"/>
    </source>
</evidence>
<evidence type="ECO:0000313" key="2">
    <source>
        <dbReference type="EMBL" id="GGB06656.1"/>
    </source>
</evidence>
<name>A0ABQ1I328_9ALTE</name>
<dbReference type="GO" id="GO:0032259">
    <property type="term" value="P:methylation"/>
    <property type="evidence" value="ECO:0007669"/>
    <property type="project" value="UniProtKB-KW"/>
</dbReference>
<organism evidence="2 3">
    <name type="scientific">Agarivorans gilvus</name>
    <dbReference type="NCBI Taxonomy" id="680279"/>
    <lineage>
        <taxon>Bacteria</taxon>
        <taxon>Pseudomonadati</taxon>
        <taxon>Pseudomonadota</taxon>
        <taxon>Gammaproteobacteria</taxon>
        <taxon>Alteromonadales</taxon>
        <taxon>Alteromonadaceae</taxon>
        <taxon>Agarivorans</taxon>
    </lineage>
</organism>
<reference evidence="3" key="1">
    <citation type="journal article" date="2019" name="Int. J. Syst. Evol. Microbiol.">
        <title>The Global Catalogue of Microorganisms (GCM) 10K type strain sequencing project: providing services to taxonomists for standard genome sequencing and annotation.</title>
        <authorList>
            <consortium name="The Broad Institute Genomics Platform"/>
            <consortium name="The Broad Institute Genome Sequencing Center for Infectious Disease"/>
            <person name="Wu L."/>
            <person name="Ma J."/>
        </authorList>
    </citation>
    <scope>NUCLEOTIDE SEQUENCE [LARGE SCALE GENOMIC DNA]</scope>
    <source>
        <strain evidence="3">CGMCC 1.10131</strain>
    </source>
</reference>
<accession>A0ABQ1I328</accession>
<dbReference type="Pfam" id="PF13532">
    <property type="entry name" value="2OG-FeII_Oxy_2"/>
    <property type="match status" value="1"/>
</dbReference>
<dbReference type="PANTHER" id="PTHR31212:SF4">
    <property type="entry name" value="ALPHA-KETOGLUTARATE-DEPENDENT DIOXYGENASE ALKB HOMOLOG 3"/>
    <property type="match status" value="1"/>
</dbReference>
<dbReference type="Proteomes" id="UP000651977">
    <property type="component" value="Unassembled WGS sequence"/>
</dbReference>
<keyword evidence="2" id="KW-0489">Methyltransferase</keyword>
<keyword evidence="3" id="KW-1185">Reference proteome</keyword>
<evidence type="ECO:0000259" key="1">
    <source>
        <dbReference type="PROSITE" id="PS51471"/>
    </source>
</evidence>
<protein>
    <submittedName>
        <fullName evidence="2">DNA methylase</fullName>
    </submittedName>
</protein>
<dbReference type="SUPFAM" id="SSF51197">
    <property type="entry name" value="Clavaminate synthase-like"/>
    <property type="match status" value="1"/>
</dbReference>
<gene>
    <name evidence="2" type="primary">alkB</name>
    <name evidence="2" type="ORF">GCM10007414_20000</name>
</gene>
<dbReference type="Gene3D" id="2.60.120.590">
    <property type="entry name" value="Alpha-ketoglutarate-dependent dioxygenase AlkB-like"/>
    <property type="match status" value="1"/>
</dbReference>
<keyword evidence="2" id="KW-0808">Transferase</keyword>
<dbReference type="RefSeq" id="WP_055732522.1">
    <property type="nucleotide sequence ID" value="NZ_BMDY01000010.1"/>
</dbReference>